<keyword evidence="1" id="KW-1133">Transmembrane helix</keyword>
<dbReference type="EMBL" id="AE017194">
    <property type="protein sequence ID" value="AAS39349.1"/>
    <property type="molecule type" value="Genomic_DNA"/>
</dbReference>
<reference evidence="2 3" key="1">
    <citation type="journal article" date="2004" name="Nucleic Acids Res.">
        <title>The genome sequence of Bacillus cereus ATCC 10987 reveals metabolic adaptations and a large plasmid related to Bacillus anthracis pXO1.</title>
        <authorList>
            <person name="Rasko D.A."/>
            <person name="Ravel J."/>
            <person name="Okstad O.A."/>
            <person name="Helgason E."/>
            <person name="Cer R.Z."/>
            <person name="Jiang L."/>
            <person name="Shores K.A."/>
            <person name="Fouts D.E."/>
            <person name="Tourasse N.J."/>
            <person name="Angiuoli S.V."/>
            <person name="Kolonay J."/>
            <person name="Nelson W.C."/>
            <person name="Kolsto A.-B."/>
            <person name="Fraser C.M."/>
            <person name="Read T.D."/>
        </authorList>
    </citation>
    <scope>NUCLEOTIDE SEQUENCE [LARGE SCALE GENOMIC DNA]</scope>
    <source>
        <strain evidence="3">ATCC 10987 / NRS 248</strain>
    </source>
</reference>
<gene>
    <name evidence="2" type="ordered locus">BCE_0413</name>
</gene>
<organism evidence="2 3">
    <name type="scientific">Bacillus cereus (strain ATCC 10987 / NRS 248)</name>
    <dbReference type="NCBI Taxonomy" id="222523"/>
    <lineage>
        <taxon>Bacteria</taxon>
        <taxon>Bacillati</taxon>
        <taxon>Bacillota</taxon>
        <taxon>Bacilli</taxon>
        <taxon>Bacillales</taxon>
        <taxon>Bacillaceae</taxon>
        <taxon>Bacillus</taxon>
        <taxon>Bacillus cereus group</taxon>
    </lineage>
</organism>
<dbReference type="HOGENOM" id="CLU_2630545_0_0_9"/>
<dbReference type="AlphaFoldDB" id="Q73EE5"/>
<keyword evidence="1" id="KW-0812">Transmembrane</keyword>
<protein>
    <submittedName>
        <fullName evidence="2">Uncharacterized protein</fullName>
    </submittedName>
</protein>
<sequence length="77" mass="8316">MLEIIVVSATYADQFTPSVDVDCCMTYCLIALVPGTVPLHERFIVLASYIGGFAAKIVGGMGSMFLRTVLLEIVQSE</sequence>
<proteinExistence type="predicted"/>
<keyword evidence="1" id="KW-0472">Membrane</keyword>
<evidence type="ECO:0000313" key="2">
    <source>
        <dbReference type="EMBL" id="AAS39349.1"/>
    </source>
</evidence>
<accession>Q73EE5</accession>
<feature type="transmembrane region" description="Helical" evidence="1">
    <location>
        <begin position="43"/>
        <end position="66"/>
    </location>
</feature>
<evidence type="ECO:0000313" key="3">
    <source>
        <dbReference type="Proteomes" id="UP000002527"/>
    </source>
</evidence>
<dbReference type="Proteomes" id="UP000002527">
    <property type="component" value="Chromosome"/>
</dbReference>
<name>Q73EE5_BACC1</name>
<evidence type="ECO:0000256" key="1">
    <source>
        <dbReference type="SAM" id="Phobius"/>
    </source>
</evidence>
<dbReference type="KEGG" id="bca:BCE_0413"/>